<dbReference type="AlphaFoldDB" id="A0A382IVG6"/>
<organism evidence="1">
    <name type="scientific">marine metagenome</name>
    <dbReference type="NCBI Taxonomy" id="408172"/>
    <lineage>
        <taxon>unclassified sequences</taxon>
        <taxon>metagenomes</taxon>
        <taxon>ecological metagenomes</taxon>
    </lineage>
</organism>
<sequence length="182" mass="20278">MKIANRLAVDRLTIIRLTIVVFGLLLIPATAVVTAAVKQRFADGPNQVFSGGPLESGTIYVGQEPDWSLVRDVQTIELQLLDPPRSRRIWTAEYDGKIYVWSGYMSTAVGRLWKHWPIQAERDGRAVIRINGIRYERQLVRIQSGDILDGITAAITSKYPSQTTRAAVESGGAWLFEAAPRN</sequence>
<dbReference type="EMBL" id="UINC01069316">
    <property type="protein sequence ID" value="SVC02591.1"/>
    <property type="molecule type" value="Genomic_DNA"/>
</dbReference>
<reference evidence="1" key="1">
    <citation type="submission" date="2018-05" db="EMBL/GenBank/DDBJ databases">
        <authorList>
            <person name="Lanie J.A."/>
            <person name="Ng W.-L."/>
            <person name="Kazmierczak K.M."/>
            <person name="Andrzejewski T.M."/>
            <person name="Davidsen T.M."/>
            <person name="Wayne K.J."/>
            <person name="Tettelin H."/>
            <person name="Glass J.I."/>
            <person name="Rusch D."/>
            <person name="Podicherti R."/>
            <person name="Tsui H.-C.T."/>
            <person name="Winkler M.E."/>
        </authorList>
    </citation>
    <scope>NUCLEOTIDE SEQUENCE</scope>
</reference>
<protein>
    <submittedName>
        <fullName evidence="1">Uncharacterized protein</fullName>
    </submittedName>
</protein>
<proteinExistence type="predicted"/>
<name>A0A382IVG6_9ZZZZ</name>
<evidence type="ECO:0000313" key="1">
    <source>
        <dbReference type="EMBL" id="SVC02591.1"/>
    </source>
</evidence>
<accession>A0A382IVG6</accession>
<gene>
    <name evidence="1" type="ORF">METZ01_LOCUS255445</name>
</gene>